<feature type="transmembrane region" description="Helical" evidence="1">
    <location>
        <begin position="154"/>
        <end position="174"/>
    </location>
</feature>
<dbReference type="GeneID" id="111015219"/>
<dbReference type="OrthoDB" id="2019412at2759"/>
<organism evidence="2 4">
    <name type="scientific">Momordica charantia</name>
    <name type="common">Bitter gourd</name>
    <name type="synonym">Balsam pear</name>
    <dbReference type="NCBI Taxonomy" id="3673"/>
    <lineage>
        <taxon>Eukaryota</taxon>
        <taxon>Viridiplantae</taxon>
        <taxon>Streptophyta</taxon>
        <taxon>Embryophyta</taxon>
        <taxon>Tracheophyta</taxon>
        <taxon>Spermatophyta</taxon>
        <taxon>Magnoliopsida</taxon>
        <taxon>eudicotyledons</taxon>
        <taxon>Gunneridae</taxon>
        <taxon>Pentapetalae</taxon>
        <taxon>rosids</taxon>
        <taxon>fabids</taxon>
        <taxon>Cucurbitales</taxon>
        <taxon>Cucurbitaceae</taxon>
        <taxon>Momordiceae</taxon>
        <taxon>Momordica</taxon>
    </lineage>
</organism>
<dbReference type="AlphaFoldDB" id="A0A6J1CVR0"/>
<evidence type="ECO:0000313" key="4">
    <source>
        <dbReference type="RefSeq" id="XP_022145870.1"/>
    </source>
</evidence>
<gene>
    <name evidence="3 4" type="primary">LOC111015219</name>
</gene>
<dbReference type="RefSeq" id="XP_022145870.1">
    <property type="nucleotide sequence ID" value="XM_022290178.1"/>
</dbReference>
<proteinExistence type="predicted"/>
<dbReference type="PANTHER" id="PTHR37185">
    <property type="entry name" value="MEMBRANE PROTEIN"/>
    <property type="match status" value="1"/>
</dbReference>
<keyword evidence="1" id="KW-0812">Transmembrane</keyword>
<evidence type="ECO:0000313" key="3">
    <source>
        <dbReference type="RefSeq" id="XP_022145869.1"/>
    </source>
</evidence>
<dbReference type="InterPro" id="IPR018710">
    <property type="entry name" value="DUF2232"/>
</dbReference>
<evidence type="ECO:0000313" key="2">
    <source>
        <dbReference type="Proteomes" id="UP000504603"/>
    </source>
</evidence>
<dbReference type="Pfam" id="PF09991">
    <property type="entry name" value="DUF2232"/>
    <property type="match status" value="1"/>
</dbReference>
<reference evidence="3 4" key="1">
    <citation type="submission" date="2025-04" db="UniProtKB">
        <authorList>
            <consortium name="RefSeq"/>
        </authorList>
    </citation>
    <scope>IDENTIFICATION</scope>
    <source>
        <strain evidence="3 4">OHB3-1</strain>
    </source>
</reference>
<feature type="transmembrane region" description="Helical" evidence="1">
    <location>
        <begin position="254"/>
        <end position="277"/>
    </location>
</feature>
<dbReference type="KEGG" id="mcha:111015219"/>
<sequence>MISGKVYPPYSTPWISPPTQLHLHLRSPVPLLKISSGLRLISSESISLSFPTISASKPCAKSVRFSNSVAKVYRYEYEGQNSTTFSDLEDLSENGVVYKKTLAMVECSMFAALSGLVYFLSNSLALENYFGCFFCLPIVISSMRWGIAAGRKTMVATFLLLLILSGPVKALTYLLKHGLVGLTMGSLWRLGANWSISIFLCTIVRALGAVGYVLTSSFLIRENILALITINIHASLTLILTAWGVNLIPSMSAIYAIFGTLVLLNSGCFMFLLHLLYSIFLTRLGLKTSLTLPRWLDKAM</sequence>
<dbReference type="Proteomes" id="UP000504603">
    <property type="component" value="Unplaced"/>
</dbReference>
<dbReference type="PANTHER" id="PTHR37185:SF3">
    <property type="entry name" value="MEMBRANE PROTEIN"/>
    <property type="match status" value="1"/>
</dbReference>
<protein>
    <submittedName>
        <fullName evidence="3 4">Uncharacterized protein LOC111015219</fullName>
    </submittedName>
</protein>
<feature type="transmembrane region" description="Helical" evidence="1">
    <location>
        <begin position="194"/>
        <end position="214"/>
    </location>
</feature>
<feature type="transmembrane region" description="Helical" evidence="1">
    <location>
        <begin position="101"/>
        <end position="120"/>
    </location>
</feature>
<keyword evidence="1" id="KW-1133">Transmembrane helix</keyword>
<name>A0A6J1CVR0_MOMCH</name>
<feature type="transmembrane region" description="Helical" evidence="1">
    <location>
        <begin position="226"/>
        <end position="248"/>
    </location>
</feature>
<evidence type="ECO:0000256" key="1">
    <source>
        <dbReference type="SAM" id="Phobius"/>
    </source>
</evidence>
<keyword evidence="2" id="KW-1185">Reference proteome</keyword>
<dbReference type="RefSeq" id="XP_022145869.1">
    <property type="nucleotide sequence ID" value="XM_022290177.1"/>
</dbReference>
<accession>A0A6J1CVR0</accession>
<feature type="transmembrane region" description="Helical" evidence="1">
    <location>
        <begin position="126"/>
        <end position="147"/>
    </location>
</feature>
<keyword evidence="1" id="KW-0472">Membrane</keyword>